<evidence type="ECO:0000313" key="4">
    <source>
        <dbReference type="Proteomes" id="UP001608902"/>
    </source>
</evidence>
<comment type="caution">
    <text evidence="3">The sequence shown here is derived from an EMBL/GenBank/DDBJ whole genome shotgun (WGS) entry which is preliminary data.</text>
</comment>
<dbReference type="Proteomes" id="UP001608902">
    <property type="component" value="Unassembled WGS sequence"/>
</dbReference>
<dbReference type="AlphaFoldDB" id="A0ABD6ELL2"/>
<feature type="region of interest" description="Disordered" evidence="2">
    <location>
        <begin position="366"/>
        <end position="426"/>
    </location>
</feature>
<sequence>MEESDIEDYDDDRLKIVEEHDGTSHMMTAMDATVLSQFRAVSNNAKVISDFIADEQHGGHSSTSGSTKIRKNQSTENKHCDDNAGCSNAADVLKEYFSFDDDQVKNTVVEKSDIDLLGEHKGCGNNEEQNEEEKANIQISSDKRLQNEDSVNVIHNEMISYARKTQSKIKAVVVGDNCERQQQASKENDSEIVCIGLAEKSKDIQDRGAETFEIRQSRIPPLRKSEMSEISELKAQLEDVYKQLHELQNQRKTEKKKVDAADECEKYKLAKDHNQSGEPATNASTEGSDSCPSNSKSDADIRVPVPRKDGSHYLMYTSAVDPRPTRSEGPLENDLSPTVSAAAVTLSNTVKDSTGLVQKQLSAQGFSGLSGQSDTQSSTMKSISSPIPIKRKKMSRKTKSRDEDVGSYPFSQNNATSATHSPSSIQDRCVRNQEDGATDALLGVRNTAIPTPGLLQDPSFFNHISPFIDRNIAYQRSLRAPENIRCPTKPVSFPELQSQSGLPFLQGMQSPNVDQLHTRLMDANNIVAQQTAFRASWLEAQRQRAQVERESILSNMALNEAAARAKLVATLNQNQLVATLNQNQLVATLNQSQPQNAISSCHLTPQQFANLETARQQQYFAQQHKANLQRVFKGAVNQQNDQGLLNRTSASVVTADGLLPFSLNLQRFSPLLDQNQRLHLRPALPGQSLQKQQQEYNPQDGSAARMSSVITSCEGQQLQAHQLFSSRQTVPQPMIGQPGVHLVQPKPSEMQFMSSKISSV</sequence>
<protein>
    <submittedName>
        <fullName evidence="3">Uncharacterized protein</fullName>
    </submittedName>
</protein>
<evidence type="ECO:0000313" key="3">
    <source>
        <dbReference type="EMBL" id="MFH4978199.1"/>
    </source>
</evidence>
<feature type="compositionally biased region" description="Basic and acidic residues" evidence="2">
    <location>
        <begin position="297"/>
        <end position="306"/>
    </location>
</feature>
<dbReference type="EMBL" id="JBGFUD010002967">
    <property type="protein sequence ID" value="MFH4978199.1"/>
    <property type="molecule type" value="Genomic_DNA"/>
</dbReference>
<feature type="region of interest" description="Disordered" evidence="2">
    <location>
        <begin position="268"/>
        <end position="306"/>
    </location>
</feature>
<feature type="compositionally biased region" description="Polar residues" evidence="2">
    <location>
        <begin position="687"/>
        <end position="700"/>
    </location>
</feature>
<feature type="compositionally biased region" description="Polar residues" evidence="2">
    <location>
        <begin position="366"/>
        <end position="385"/>
    </location>
</feature>
<gene>
    <name evidence="3" type="ORF">AB6A40_004908</name>
</gene>
<evidence type="ECO:0000256" key="1">
    <source>
        <dbReference type="SAM" id="Coils"/>
    </source>
</evidence>
<reference evidence="3 4" key="1">
    <citation type="submission" date="2024-08" db="EMBL/GenBank/DDBJ databases">
        <title>Gnathostoma spinigerum genome.</title>
        <authorList>
            <person name="Gonzalez-Bertolin B."/>
            <person name="Monzon S."/>
            <person name="Zaballos A."/>
            <person name="Jimenez P."/>
            <person name="Dekumyoy P."/>
            <person name="Varona S."/>
            <person name="Cuesta I."/>
            <person name="Sumanam S."/>
            <person name="Adisakwattana P."/>
            <person name="Gasser R.B."/>
            <person name="Hernandez-Gonzalez A."/>
            <person name="Young N.D."/>
            <person name="Perteguer M.J."/>
        </authorList>
    </citation>
    <scope>NUCLEOTIDE SEQUENCE [LARGE SCALE GENOMIC DNA]</scope>
    <source>
        <strain evidence="3">AL3</strain>
        <tissue evidence="3">Liver</tissue>
    </source>
</reference>
<proteinExistence type="predicted"/>
<accession>A0ABD6ELL2</accession>
<keyword evidence="1" id="KW-0175">Coiled coil</keyword>
<keyword evidence="4" id="KW-1185">Reference proteome</keyword>
<feature type="region of interest" description="Disordered" evidence="2">
    <location>
        <begin position="683"/>
        <end position="708"/>
    </location>
</feature>
<name>A0ABD6ELL2_9BILA</name>
<feature type="region of interest" description="Disordered" evidence="2">
    <location>
        <begin position="55"/>
        <end position="84"/>
    </location>
</feature>
<feature type="compositionally biased region" description="Basic residues" evidence="2">
    <location>
        <begin position="389"/>
        <end position="399"/>
    </location>
</feature>
<feature type="compositionally biased region" description="Polar residues" evidence="2">
    <location>
        <begin position="409"/>
        <end position="426"/>
    </location>
</feature>
<organism evidence="3 4">
    <name type="scientific">Gnathostoma spinigerum</name>
    <dbReference type="NCBI Taxonomy" id="75299"/>
    <lineage>
        <taxon>Eukaryota</taxon>
        <taxon>Metazoa</taxon>
        <taxon>Ecdysozoa</taxon>
        <taxon>Nematoda</taxon>
        <taxon>Chromadorea</taxon>
        <taxon>Rhabditida</taxon>
        <taxon>Spirurina</taxon>
        <taxon>Gnathostomatomorpha</taxon>
        <taxon>Gnathostomatoidea</taxon>
        <taxon>Gnathostomatidae</taxon>
        <taxon>Gnathostoma</taxon>
    </lineage>
</organism>
<feature type="compositionally biased region" description="Polar residues" evidence="2">
    <location>
        <begin position="276"/>
        <end position="296"/>
    </location>
</feature>
<feature type="coiled-coil region" evidence="1">
    <location>
        <begin position="223"/>
        <end position="264"/>
    </location>
</feature>
<evidence type="ECO:0000256" key="2">
    <source>
        <dbReference type="SAM" id="MobiDB-lite"/>
    </source>
</evidence>